<accession>A0ABT9W1F2</accession>
<keyword evidence="3" id="KW-0813">Transport</keyword>
<evidence type="ECO:0000313" key="4">
    <source>
        <dbReference type="Proteomes" id="UP001235840"/>
    </source>
</evidence>
<dbReference type="EMBL" id="JAUSTY010000012">
    <property type="protein sequence ID" value="MDQ0167079.1"/>
    <property type="molecule type" value="Genomic_DNA"/>
</dbReference>
<dbReference type="Proteomes" id="UP001235840">
    <property type="component" value="Unassembled WGS sequence"/>
</dbReference>
<evidence type="ECO:0000313" key="3">
    <source>
        <dbReference type="EMBL" id="MDQ0167079.1"/>
    </source>
</evidence>
<protein>
    <submittedName>
        <fullName evidence="3">Potassium channel LctB</fullName>
    </submittedName>
</protein>
<keyword evidence="3" id="KW-0406">Ion transport</keyword>
<sequence>MMKLIVYIILLLCIGVMTISFTRLFRFNTEQCPVFSWTHFLLLIWAYLILTVGFSLIYLSLEFLGNPILAFNYSVTPGSISYIGNLIYFSLVTMLTVGYGDITPIGLGKFIASTQALIGYLLPAAFLASGIAKSTQKWSRSG</sequence>
<dbReference type="Pfam" id="PF07885">
    <property type="entry name" value="Ion_trans_2"/>
    <property type="match status" value="1"/>
</dbReference>
<gene>
    <name evidence="3" type="ORF">J2S11_002996</name>
</gene>
<feature type="transmembrane region" description="Helical" evidence="1">
    <location>
        <begin position="79"/>
        <end position="98"/>
    </location>
</feature>
<keyword evidence="3" id="KW-0407">Ion channel</keyword>
<evidence type="ECO:0000259" key="2">
    <source>
        <dbReference type="Pfam" id="PF07885"/>
    </source>
</evidence>
<dbReference type="InterPro" id="IPR013099">
    <property type="entry name" value="K_chnl_dom"/>
</dbReference>
<keyword evidence="4" id="KW-1185">Reference proteome</keyword>
<evidence type="ECO:0000256" key="1">
    <source>
        <dbReference type="SAM" id="Phobius"/>
    </source>
</evidence>
<reference evidence="3 4" key="1">
    <citation type="submission" date="2023-07" db="EMBL/GenBank/DDBJ databases">
        <title>Genomic Encyclopedia of Type Strains, Phase IV (KMG-IV): sequencing the most valuable type-strain genomes for metagenomic binning, comparative biology and taxonomic classification.</title>
        <authorList>
            <person name="Goeker M."/>
        </authorList>
    </citation>
    <scope>NUCLEOTIDE SEQUENCE [LARGE SCALE GENOMIC DNA]</scope>
    <source>
        <strain evidence="3 4">DSM 12751</strain>
    </source>
</reference>
<keyword evidence="1" id="KW-1133">Transmembrane helix</keyword>
<dbReference type="Gene3D" id="1.10.287.70">
    <property type="match status" value="1"/>
</dbReference>
<organism evidence="3 4">
    <name type="scientific">Caldalkalibacillus horti</name>
    <dbReference type="NCBI Taxonomy" id="77523"/>
    <lineage>
        <taxon>Bacteria</taxon>
        <taxon>Bacillati</taxon>
        <taxon>Bacillota</taxon>
        <taxon>Bacilli</taxon>
        <taxon>Bacillales</taxon>
        <taxon>Bacillaceae</taxon>
        <taxon>Caldalkalibacillus</taxon>
    </lineage>
</organism>
<keyword evidence="1" id="KW-0812">Transmembrane</keyword>
<feature type="transmembrane region" description="Helical" evidence="1">
    <location>
        <begin position="6"/>
        <end position="25"/>
    </location>
</feature>
<dbReference type="GO" id="GO:0034220">
    <property type="term" value="P:monoatomic ion transmembrane transport"/>
    <property type="evidence" value="ECO:0007669"/>
    <property type="project" value="UniProtKB-KW"/>
</dbReference>
<feature type="domain" description="Potassium channel" evidence="2">
    <location>
        <begin position="82"/>
        <end position="129"/>
    </location>
</feature>
<comment type="caution">
    <text evidence="3">The sequence shown here is derived from an EMBL/GenBank/DDBJ whole genome shotgun (WGS) entry which is preliminary data.</text>
</comment>
<dbReference type="SUPFAM" id="SSF81324">
    <property type="entry name" value="Voltage-gated potassium channels"/>
    <property type="match status" value="1"/>
</dbReference>
<name>A0ABT9W1F2_9BACI</name>
<proteinExistence type="predicted"/>
<feature type="transmembrane region" description="Helical" evidence="1">
    <location>
        <begin position="110"/>
        <end position="132"/>
    </location>
</feature>
<feature type="transmembrane region" description="Helical" evidence="1">
    <location>
        <begin position="37"/>
        <end position="59"/>
    </location>
</feature>
<keyword evidence="1" id="KW-0472">Membrane</keyword>